<feature type="compositionally biased region" description="Low complexity" evidence="1">
    <location>
        <begin position="966"/>
        <end position="977"/>
    </location>
</feature>
<dbReference type="Gene3D" id="2.30.29.30">
    <property type="entry name" value="Pleckstrin-homology domain (PH domain)/Phosphotyrosine-binding domain (PTB)"/>
    <property type="match status" value="1"/>
</dbReference>
<feature type="compositionally biased region" description="Polar residues" evidence="1">
    <location>
        <begin position="1127"/>
        <end position="1143"/>
    </location>
</feature>
<feature type="compositionally biased region" description="Polar residues" evidence="1">
    <location>
        <begin position="630"/>
        <end position="654"/>
    </location>
</feature>
<reference evidence="3" key="1">
    <citation type="submission" date="2023-03" db="EMBL/GenBank/DDBJ databases">
        <title>Massive genome expansion in bonnet fungi (Mycena s.s.) driven by repeated elements and novel gene families across ecological guilds.</title>
        <authorList>
            <consortium name="Lawrence Berkeley National Laboratory"/>
            <person name="Harder C.B."/>
            <person name="Miyauchi S."/>
            <person name="Viragh M."/>
            <person name="Kuo A."/>
            <person name="Thoen E."/>
            <person name="Andreopoulos B."/>
            <person name="Lu D."/>
            <person name="Skrede I."/>
            <person name="Drula E."/>
            <person name="Henrissat B."/>
            <person name="Morin E."/>
            <person name="Kohler A."/>
            <person name="Barry K."/>
            <person name="LaButti K."/>
            <person name="Morin E."/>
            <person name="Salamov A."/>
            <person name="Lipzen A."/>
            <person name="Mereny Z."/>
            <person name="Hegedus B."/>
            <person name="Baldrian P."/>
            <person name="Stursova M."/>
            <person name="Weitz H."/>
            <person name="Taylor A."/>
            <person name="Grigoriev I.V."/>
            <person name="Nagy L.G."/>
            <person name="Martin F."/>
            <person name="Kauserud H."/>
        </authorList>
    </citation>
    <scope>NUCLEOTIDE SEQUENCE</scope>
    <source>
        <strain evidence="3">CBHHK182m</strain>
    </source>
</reference>
<sequence length="1587" mass="170621">MSSPTPQFDARNQGFVPPQRLQELRANARQPAFNAMEQQPQRRPLLQQDNSNNRSSSFFSFNRKNNDQTASPPQRSGSFLSRARMDQPQQPPPQPDLAPAAAPPLHPEIRSVVQLTTAHARKIYFSGPLVHGQKPTKDEGWTEVWAQLGGTTLSIWDMKQIQEASQQGKEVPPTYVNMTDAFVHVLGSVTVPETPTSPSKRYPDVLTLNTAGSNLLLFSCPSTPALMSWAAALRLSAWEKSRLEEIYTAHLLRITLTGRDHPSTLQHGRMEGWVRIRIAGQTDWKKVWMSVAAAADAAPSDASPPLSATGPRNKKRMSLFGSKDHNGLPGGGPLPPKPVIAMFAGPKPKDRKKPLLTFHNVTQAFAVYPERPDLISRSTLIKLEGLIGDEETAGDMGRREGWLLIMPELESGLGQAEEMLKWLVALHDAFQLYGRPQGWTWDPRDPASLMFAYPVGPHRDLLFLERDQAETLDVRDDRTSSIRARLLNILLERMPQKDPTARAPGGPLPPQQQQPLQRPLDAPPLLPPIGDFGSPTQSPPPRASPQLPPLSFGAGAVESPAPASTGSQLTPISERSSIGTVGRNMSSSIDSNTVLSPQRKSTLGHGSGSAPSPIAERSASPAARGASPPVQSHSPQLPSVLNNGPFTHSPTSSLERAPSPPTKDVPSSPGHTTPSLSRLGSSLSSGSVPASSIRMVQQGAASPPPPPSGDMSPTMNNGNGASPTISNAPSPTTSDPVNRAMNHSPTSILTSPHSLYDASPGGATTQRSISRSSVLTSPFSIGTASPRSSFQHPGAAQPEEQTNFSNEAGALYYIQSQFDSVPRQKAPPRQQPTTISEGDDESDEEDEPPTPGANSYSPVLRQSTPMAFHSPLLAETRAQAASPAQTQSSFSSGMSAAREQVALGRKPSGARAPNTNHRDAARGYRGPERGFSSVPSELNEEDSQSEMSVPPSNSEQHAPPLPPAPVQQTQQQQQQQPHSNEDLDALAALSYLDVNDEQPPQTTQGQGYDRGMQKTAPLRPHMAERAVSGGAAGERVATPPAEFKSSFAPSKQAAERKAKLEAQQAAHHAAVHQPGRANGRRKSRVGDRGGWGESSDEEEEDDDDDDDEEDDDDADSDAVPSPVHRQPTPTSGPASLNNHSTRGPQLGQGQGEDPQQSYSHLRPPRTLPQIPNRPFPDSDGVSRRVPSDQYSEAGRRTYYDDGTQAQLRTQAEMPQPGAARHMWSQVLDPGRNANAPPPDGRDTFVQLEESKLTKAFTPQGLLSAGMQDKQDRSAKRQEELARESGASLVNVPNKPPPPQTGLLGAITAHERERKREGGVGAALTEREREKRVAEDRQRRFDEHQRQQLDQMQQGGSMYGGGQQFSGFNPMMNPMMGMNPMMMGMNPMMTGMNPMMTGQGMSPMMTGQGMSPMMTGQGMPGMGYPGMMPGYNPQHMFAAQQAAAQAYQQAMMAFSNAGSQVGGEGGNAGSPGQQQPQLNPMMTGGNMSMFDPRMSMMGMPMMSPPMGLPMQMTGMSGFNPQFSPGMEVPLAPPSALGQGQNQYPSRNSSPGPGRGSRGSPHRGSPLIRPVDQHDTGGRGSSRPGSPKP</sequence>
<dbReference type="InterPro" id="IPR011993">
    <property type="entry name" value="PH-like_dom_sf"/>
</dbReference>
<protein>
    <recommendedName>
        <fullName evidence="2">Skg3/CAF120-like PH-like domain-containing protein</fullName>
    </recommendedName>
</protein>
<feature type="compositionally biased region" description="Low complexity" evidence="1">
    <location>
        <begin position="615"/>
        <end position="629"/>
    </location>
</feature>
<gene>
    <name evidence="3" type="ORF">B0H16DRAFT_1672944</name>
</gene>
<feature type="compositionally biased region" description="Low complexity" evidence="1">
    <location>
        <begin position="298"/>
        <end position="308"/>
    </location>
</feature>
<evidence type="ECO:0000256" key="1">
    <source>
        <dbReference type="SAM" id="MobiDB-lite"/>
    </source>
</evidence>
<feature type="compositionally biased region" description="Polar residues" evidence="1">
    <location>
        <begin position="562"/>
        <end position="601"/>
    </location>
</feature>
<organism evidence="3 4">
    <name type="scientific">Mycena metata</name>
    <dbReference type="NCBI Taxonomy" id="1033252"/>
    <lineage>
        <taxon>Eukaryota</taxon>
        <taxon>Fungi</taxon>
        <taxon>Dikarya</taxon>
        <taxon>Basidiomycota</taxon>
        <taxon>Agaricomycotina</taxon>
        <taxon>Agaricomycetes</taxon>
        <taxon>Agaricomycetidae</taxon>
        <taxon>Agaricales</taxon>
        <taxon>Marasmiineae</taxon>
        <taxon>Mycenaceae</taxon>
        <taxon>Mycena</taxon>
    </lineage>
</organism>
<dbReference type="InterPro" id="IPR058155">
    <property type="entry name" value="Skg3/CAF120-like_PH"/>
</dbReference>
<feature type="region of interest" description="Disordered" evidence="1">
    <location>
        <begin position="1310"/>
        <end position="1357"/>
    </location>
</feature>
<feature type="compositionally biased region" description="Polar residues" evidence="1">
    <location>
        <begin position="1469"/>
        <end position="1479"/>
    </location>
</feature>
<dbReference type="Proteomes" id="UP001215598">
    <property type="component" value="Unassembled WGS sequence"/>
</dbReference>
<feature type="domain" description="Skg3/CAF120-like PH-like" evidence="2">
    <location>
        <begin position="267"/>
        <end position="451"/>
    </location>
</feature>
<feature type="compositionally biased region" description="Polar residues" evidence="1">
    <location>
        <begin position="67"/>
        <end position="79"/>
    </location>
</feature>
<comment type="caution">
    <text evidence="3">The sequence shown here is derived from an EMBL/GenBank/DDBJ whole genome shotgun (WGS) entry which is preliminary data.</text>
</comment>
<feature type="compositionally biased region" description="Low complexity" evidence="1">
    <location>
        <begin position="1062"/>
        <end position="1073"/>
    </location>
</feature>
<feature type="region of interest" description="Disordered" evidence="1">
    <location>
        <begin position="493"/>
        <end position="1243"/>
    </location>
</feature>
<name>A0AAD7JWN4_9AGAR</name>
<feature type="region of interest" description="Disordered" evidence="1">
    <location>
        <begin position="1"/>
        <end position="103"/>
    </location>
</feature>
<proteinExistence type="predicted"/>
<evidence type="ECO:0000313" key="4">
    <source>
        <dbReference type="Proteomes" id="UP001215598"/>
    </source>
</evidence>
<feature type="compositionally biased region" description="Basic and acidic residues" evidence="1">
    <location>
        <begin position="1324"/>
        <end position="1346"/>
    </location>
</feature>
<dbReference type="SUPFAM" id="SSF50729">
    <property type="entry name" value="PH domain-like"/>
    <property type="match status" value="1"/>
</dbReference>
<accession>A0AAD7JWN4</accession>
<feature type="compositionally biased region" description="Pro residues" evidence="1">
    <location>
        <begin position="537"/>
        <end position="548"/>
    </location>
</feature>
<feature type="compositionally biased region" description="Polar residues" evidence="1">
    <location>
        <begin position="945"/>
        <end position="955"/>
    </location>
</feature>
<dbReference type="EMBL" id="JARKIB010000013">
    <property type="protein sequence ID" value="KAJ7773402.1"/>
    <property type="molecule type" value="Genomic_DNA"/>
</dbReference>
<feature type="compositionally biased region" description="Acidic residues" evidence="1">
    <location>
        <begin position="837"/>
        <end position="848"/>
    </location>
</feature>
<feature type="compositionally biased region" description="Polar residues" evidence="1">
    <location>
        <begin position="852"/>
        <end position="865"/>
    </location>
</feature>
<feature type="compositionally biased region" description="Polar residues" evidence="1">
    <location>
        <begin position="711"/>
        <end position="753"/>
    </location>
</feature>
<evidence type="ECO:0000313" key="3">
    <source>
        <dbReference type="EMBL" id="KAJ7773402.1"/>
    </source>
</evidence>
<feature type="compositionally biased region" description="Polar residues" evidence="1">
    <location>
        <begin position="762"/>
        <end position="791"/>
    </location>
</feature>
<feature type="region of interest" description="Disordered" evidence="1">
    <location>
        <begin position="1257"/>
        <end position="1298"/>
    </location>
</feature>
<feature type="compositionally biased region" description="Low complexity" evidence="1">
    <location>
        <begin position="1543"/>
        <end position="1564"/>
    </location>
</feature>
<feature type="compositionally biased region" description="Acidic residues" evidence="1">
    <location>
        <begin position="1094"/>
        <end position="1116"/>
    </location>
</feature>
<feature type="region of interest" description="Disordered" evidence="1">
    <location>
        <begin position="1513"/>
        <end position="1587"/>
    </location>
</feature>
<feature type="compositionally biased region" description="Low complexity" evidence="1">
    <location>
        <begin position="38"/>
        <end position="63"/>
    </location>
</feature>
<feature type="compositionally biased region" description="Basic and acidic residues" evidence="1">
    <location>
        <begin position="916"/>
        <end position="928"/>
    </location>
</feature>
<keyword evidence="4" id="KW-1185">Reference proteome</keyword>
<evidence type="ECO:0000259" key="2">
    <source>
        <dbReference type="Pfam" id="PF25381"/>
    </source>
</evidence>
<feature type="compositionally biased region" description="Pro residues" evidence="1">
    <location>
        <begin position="89"/>
        <end position="103"/>
    </location>
</feature>
<feature type="region of interest" description="Disordered" evidence="1">
    <location>
        <begin position="1460"/>
        <end position="1483"/>
    </location>
</feature>
<feature type="compositionally biased region" description="Basic and acidic residues" evidence="1">
    <location>
        <begin position="1268"/>
        <end position="1282"/>
    </location>
</feature>
<feature type="region of interest" description="Disordered" evidence="1">
    <location>
        <begin position="298"/>
        <end position="335"/>
    </location>
</feature>
<feature type="compositionally biased region" description="Low complexity" evidence="1">
    <location>
        <begin position="878"/>
        <end position="892"/>
    </location>
</feature>
<dbReference type="Pfam" id="PF25381">
    <property type="entry name" value="PH_26"/>
    <property type="match status" value="1"/>
</dbReference>
<feature type="compositionally biased region" description="Low complexity" evidence="1">
    <location>
        <begin position="674"/>
        <end position="701"/>
    </location>
</feature>